<evidence type="ECO:0000313" key="1">
    <source>
        <dbReference type="EMBL" id="RHZ78831.1"/>
    </source>
</evidence>
<name>A0A397IS86_9GLOM</name>
<proteinExistence type="predicted"/>
<dbReference type="OrthoDB" id="2312236at2759"/>
<dbReference type="Proteomes" id="UP000266861">
    <property type="component" value="Unassembled WGS sequence"/>
</dbReference>
<reference evidence="1 2" key="1">
    <citation type="submission" date="2018-08" db="EMBL/GenBank/DDBJ databases">
        <title>Genome and evolution of the arbuscular mycorrhizal fungus Diversispora epigaea (formerly Glomus versiforme) and its bacterial endosymbionts.</title>
        <authorList>
            <person name="Sun X."/>
            <person name="Fei Z."/>
            <person name="Harrison M."/>
        </authorList>
    </citation>
    <scope>NUCLEOTIDE SEQUENCE [LARGE SCALE GENOMIC DNA]</scope>
    <source>
        <strain evidence="1 2">IT104</strain>
    </source>
</reference>
<dbReference type="AlphaFoldDB" id="A0A397IS86"/>
<sequence>MLNWIPEWHLNLMRRCWSDDPSGLDDDVMRQLEIADENNEHTSNSQKQELLELFSHKLYPQSCYIRRSTHTLHGFVLGDISVCDKGDVGDDKDIGDCDDGICGILGNISTCEGDDGISNSHFYF</sequence>
<gene>
    <name evidence="1" type="ORF">Glove_155g71</name>
</gene>
<organism evidence="1 2">
    <name type="scientific">Diversispora epigaea</name>
    <dbReference type="NCBI Taxonomy" id="1348612"/>
    <lineage>
        <taxon>Eukaryota</taxon>
        <taxon>Fungi</taxon>
        <taxon>Fungi incertae sedis</taxon>
        <taxon>Mucoromycota</taxon>
        <taxon>Glomeromycotina</taxon>
        <taxon>Glomeromycetes</taxon>
        <taxon>Diversisporales</taxon>
        <taxon>Diversisporaceae</taxon>
        <taxon>Diversispora</taxon>
    </lineage>
</organism>
<protein>
    <submittedName>
        <fullName evidence="1">Uncharacterized protein</fullName>
    </submittedName>
</protein>
<keyword evidence="2" id="KW-1185">Reference proteome</keyword>
<accession>A0A397IS86</accession>
<comment type="caution">
    <text evidence="1">The sequence shown here is derived from an EMBL/GenBank/DDBJ whole genome shotgun (WGS) entry which is preliminary data.</text>
</comment>
<dbReference type="EMBL" id="PQFF01000146">
    <property type="protein sequence ID" value="RHZ78831.1"/>
    <property type="molecule type" value="Genomic_DNA"/>
</dbReference>
<evidence type="ECO:0000313" key="2">
    <source>
        <dbReference type="Proteomes" id="UP000266861"/>
    </source>
</evidence>